<protein>
    <submittedName>
        <fullName evidence="1">DNA topology modulation protein FlaR</fullName>
    </submittedName>
</protein>
<dbReference type="EMBL" id="JAAOIW010000005">
    <property type="protein sequence ID" value="NHN31461.1"/>
    <property type="molecule type" value="Genomic_DNA"/>
</dbReference>
<name>A0ABX0J6Q6_9BACL</name>
<dbReference type="PANTHER" id="PTHR37816:SF2">
    <property type="entry name" value="DNA TOPOLOGY MODULATION PROTEIN FLAR-RELATED PROTEIN"/>
    <property type="match status" value="1"/>
</dbReference>
<dbReference type="InterPro" id="IPR052922">
    <property type="entry name" value="Cytidylate_Kinase-2"/>
</dbReference>
<dbReference type="Gene3D" id="3.40.50.300">
    <property type="entry name" value="P-loop containing nucleotide triphosphate hydrolases"/>
    <property type="match status" value="1"/>
</dbReference>
<proteinExistence type="predicted"/>
<dbReference type="PANTHER" id="PTHR37816">
    <property type="entry name" value="YALI0E33011P"/>
    <property type="match status" value="1"/>
</dbReference>
<keyword evidence="2" id="KW-1185">Reference proteome</keyword>
<organism evidence="1 2">
    <name type="scientific">Paenibacillus agricola</name>
    <dbReference type="NCBI Taxonomy" id="2716264"/>
    <lineage>
        <taxon>Bacteria</taxon>
        <taxon>Bacillati</taxon>
        <taxon>Bacillota</taxon>
        <taxon>Bacilli</taxon>
        <taxon>Bacillales</taxon>
        <taxon>Paenibacillaceae</taxon>
        <taxon>Paenibacillus</taxon>
    </lineage>
</organism>
<reference evidence="1" key="1">
    <citation type="submission" date="2020-03" db="EMBL/GenBank/DDBJ databases">
        <title>Draft sequencing of Paenibacilllus sp. S3N08.</title>
        <authorList>
            <person name="Kim D.-U."/>
        </authorList>
    </citation>
    <scope>NUCLEOTIDE SEQUENCE</scope>
    <source>
        <strain evidence="1">S3N08</strain>
    </source>
</reference>
<gene>
    <name evidence="1" type="ORF">G9U52_16615</name>
</gene>
<dbReference type="Proteomes" id="UP001165962">
    <property type="component" value="Unassembled WGS sequence"/>
</dbReference>
<evidence type="ECO:0000313" key="1">
    <source>
        <dbReference type="EMBL" id="NHN31461.1"/>
    </source>
</evidence>
<sequence length="175" mass="20911">MDKLAPRKIHIIGSVGSGKTTLARNLSNKLCIPHYELDNVVWKRHKPRDIKRTEEERDQLLSTIILSNTWIIEGAHYNEWMFQSFNNADLIIFLDTDNSKRKYRIIKRFILQLLRLEKSNYKPTLEIFRNMFIWNKNFESRIKPKVINKLEQYSSRSITLKDTIEIISSFNERAR</sequence>
<dbReference type="Pfam" id="PF13238">
    <property type="entry name" value="AAA_18"/>
    <property type="match status" value="1"/>
</dbReference>
<dbReference type="CDD" id="cd02019">
    <property type="entry name" value="NK"/>
    <property type="match status" value="1"/>
</dbReference>
<evidence type="ECO:0000313" key="2">
    <source>
        <dbReference type="Proteomes" id="UP001165962"/>
    </source>
</evidence>
<accession>A0ABX0J6Q6</accession>
<comment type="caution">
    <text evidence="1">The sequence shown here is derived from an EMBL/GenBank/DDBJ whole genome shotgun (WGS) entry which is preliminary data.</text>
</comment>
<dbReference type="SUPFAM" id="SSF52540">
    <property type="entry name" value="P-loop containing nucleoside triphosphate hydrolases"/>
    <property type="match status" value="1"/>
</dbReference>
<dbReference type="InterPro" id="IPR027417">
    <property type="entry name" value="P-loop_NTPase"/>
</dbReference>